<evidence type="ECO:0000256" key="2">
    <source>
        <dbReference type="ARBA" id="ARBA00012438"/>
    </source>
</evidence>
<dbReference type="Proteomes" id="UP000741360">
    <property type="component" value="Unassembled WGS sequence"/>
</dbReference>
<dbReference type="InterPro" id="IPR037522">
    <property type="entry name" value="HD_GYP_dom"/>
</dbReference>
<organism evidence="12 13">
    <name type="scientific">Tectimicrobiota bacterium</name>
    <dbReference type="NCBI Taxonomy" id="2528274"/>
    <lineage>
        <taxon>Bacteria</taxon>
        <taxon>Pseudomonadati</taxon>
        <taxon>Nitrospinota/Tectimicrobiota group</taxon>
        <taxon>Candidatus Tectimicrobiota</taxon>
    </lineage>
</organism>
<evidence type="ECO:0000256" key="8">
    <source>
        <dbReference type="ARBA" id="ARBA00023012"/>
    </source>
</evidence>
<dbReference type="GO" id="GO:0000160">
    <property type="term" value="P:phosphorelay signal transduction system"/>
    <property type="evidence" value="ECO:0007669"/>
    <property type="project" value="UniProtKB-KW"/>
</dbReference>
<dbReference type="Gene3D" id="3.40.50.2300">
    <property type="match status" value="1"/>
</dbReference>
<dbReference type="FunFam" id="3.40.50.2300:FF:000121">
    <property type="entry name" value="Sensor histidine kinase RcsC"/>
    <property type="match status" value="1"/>
</dbReference>
<dbReference type="Pfam" id="PF00072">
    <property type="entry name" value="Response_reg"/>
    <property type="match status" value="1"/>
</dbReference>
<dbReference type="PANTHER" id="PTHR45228">
    <property type="entry name" value="CYCLIC DI-GMP PHOSPHODIESTERASE TM_0186-RELATED"/>
    <property type="match status" value="1"/>
</dbReference>
<dbReference type="EC" id="2.7.13.3" evidence="2"/>
<name>A0A932GRP4_UNCTE</name>
<evidence type="ECO:0000256" key="3">
    <source>
        <dbReference type="ARBA" id="ARBA00022553"/>
    </source>
</evidence>
<gene>
    <name evidence="12" type="ORF">HYY65_11765</name>
</gene>
<evidence type="ECO:0000259" key="11">
    <source>
        <dbReference type="PROSITE" id="PS51832"/>
    </source>
</evidence>
<dbReference type="CDD" id="cd17538">
    <property type="entry name" value="REC_D1_PleD-like"/>
    <property type="match status" value="1"/>
</dbReference>
<comment type="catalytic activity">
    <reaction evidence="1">
        <text>ATP + protein L-histidine = ADP + protein N-phospho-L-histidine.</text>
        <dbReference type="EC" id="2.7.13.3"/>
    </reaction>
</comment>
<dbReference type="PROSITE" id="PS50110">
    <property type="entry name" value="RESPONSE_REGULATORY"/>
    <property type="match status" value="1"/>
</dbReference>
<evidence type="ECO:0000313" key="12">
    <source>
        <dbReference type="EMBL" id="MBI3015705.1"/>
    </source>
</evidence>
<evidence type="ECO:0000256" key="6">
    <source>
        <dbReference type="ARBA" id="ARBA00022777"/>
    </source>
</evidence>
<feature type="domain" description="Response regulatory" evidence="10">
    <location>
        <begin position="16"/>
        <end position="132"/>
    </location>
</feature>
<dbReference type="InterPro" id="IPR003607">
    <property type="entry name" value="HD/PDEase_dom"/>
</dbReference>
<evidence type="ECO:0000256" key="5">
    <source>
        <dbReference type="ARBA" id="ARBA00022741"/>
    </source>
</evidence>
<proteinExistence type="predicted"/>
<keyword evidence="6" id="KW-0418">Kinase</keyword>
<protein>
    <recommendedName>
        <fullName evidence="2">histidine kinase</fullName>
        <ecNumber evidence="2">2.7.13.3</ecNumber>
    </recommendedName>
</protein>
<dbReference type="InterPro" id="IPR052020">
    <property type="entry name" value="Cyclic_di-GMP/3'3'-cGAMP_PDE"/>
</dbReference>
<evidence type="ECO:0000256" key="7">
    <source>
        <dbReference type="ARBA" id="ARBA00022840"/>
    </source>
</evidence>
<dbReference type="SMART" id="SM00448">
    <property type="entry name" value="REC"/>
    <property type="match status" value="1"/>
</dbReference>
<evidence type="ECO:0000313" key="13">
    <source>
        <dbReference type="Proteomes" id="UP000741360"/>
    </source>
</evidence>
<dbReference type="AlphaFoldDB" id="A0A932GRP4"/>
<keyword evidence="4" id="KW-0808">Transferase</keyword>
<dbReference type="GO" id="GO:0004673">
    <property type="term" value="F:protein histidine kinase activity"/>
    <property type="evidence" value="ECO:0007669"/>
    <property type="project" value="UniProtKB-EC"/>
</dbReference>
<keyword evidence="7" id="KW-0067">ATP-binding</keyword>
<keyword evidence="5" id="KW-0547">Nucleotide-binding</keyword>
<keyword evidence="8" id="KW-0902">Two-component regulatory system</keyword>
<dbReference type="SMART" id="SM00471">
    <property type="entry name" value="HDc"/>
    <property type="match status" value="1"/>
</dbReference>
<keyword evidence="3 9" id="KW-0597">Phosphoprotein</keyword>
<dbReference type="PANTHER" id="PTHR45228:SF1">
    <property type="entry name" value="CYCLIC DI-GMP PHOSPHODIESTERASE TM_0186"/>
    <property type="match status" value="1"/>
</dbReference>
<feature type="domain" description="HD-GYP" evidence="11">
    <location>
        <begin position="140"/>
        <end position="328"/>
    </location>
</feature>
<dbReference type="InterPro" id="IPR011006">
    <property type="entry name" value="CheY-like_superfamily"/>
</dbReference>
<dbReference type="Pfam" id="PF13487">
    <property type="entry name" value="HD_5"/>
    <property type="match status" value="1"/>
</dbReference>
<dbReference type="SUPFAM" id="SSF52172">
    <property type="entry name" value="CheY-like"/>
    <property type="match status" value="1"/>
</dbReference>
<evidence type="ECO:0000256" key="1">
    <source>
        <dbReference type="ARBA" id="ARBA00000085"/>
    </source>
</evidence>
<evidence type="ECO:0000259" key="10">
    <source>
        <dbReference type="PROSITE" id="PS50110"/>
    </source>
</evidence>
<sequence>MLSSNNSNKDQNHNSTILVVDDVGPNLELLEAHLISEGYRVETATNGKQALEVVEKSPPDLILLDIQMPGMDGYQVCEKLKGEDHTRLIPIVMITALRELEDKIKAIDAGADDFISKPFNKLEVLARVRSLLKVKYLNEQLDTAENVIFALAQAIESKDKYTENHIERVSQYSMELARSLDLSATDIDAVYKGGQLHDIGKIVLDDSIINKPGRLTREEFELVKQHPLVGYKICHPLKSVRYALPVIRWHHEKLDGSGYPDGLKGDELPIAARIMAVVDVYDALTTKRSYKEAFPPQEGFRILEEEAAKGWWDGDLVRRFKEIRLKKV</sequence>
<dbReference type="GO" id="GO:0005524">
    <property type="term" value="F:ATP binding"/>
    <property type="evidence" value="ECO:0007669"/>
    <property type="project" value="UniProtKB-KW"/>
</dbReference>
<dbReference type="CDD" id="cd00077">
    <property type="entry name" value="HDc"/>
    <property type="match status" value="1"/>
</dbReference>
<accession>A0A932GRP4</accession>
<dbReference type="EMBL" id="JACPSX010000224">
    <property type="protein sequence ID" value="MBI3015705.1"/>
    <property type="molecule type" value="Genomic_DNA"/>
</dbReference>
<dbReference type="PROSITE" id="PS51832">
    <property type="entry name" value="HD_GYP"/>
    <property type="match status" value="1"/>
</dbReference>
<feature type="modified residue" description="4-aspartylphosphate" evidence="9">
    <location>
        <position position="65"/>
    </location>
</feature>
<dbReference type="Gene3D" id="1.10.3210.10">
    <property type="entry name" value="Hypothetical protein af1432"/>
    <property type="match status" value="1"/>
</dbReference>
<reference evidence="12" key="1">
    <citation type="submission" date="2020-07" db="EMBL/GenBank/DDBJ databases">
        <title>Huge and variable diversity of episymbiotic CPR bacteria and DPANN archaea in groundwater ecosystems.</title>
        <authorList>
            <person name="He C.Y."/>
            <person name="Keren R."/>
            <person name="Whittaker M."/>
            <person name="Farag I.F."/>
            <person name="Doudna J."/>
            <person name="Cate J.H.D."/>
            <person name="Banfield J.F."/>
        </authorList>
    </citation>
    <scope>NUCLEOTIDE SEQUENCE</scope>
    <source>
        <strain evidence="12">NC_groundwater_717_Ag_S-0.2um_59_8</strain>
    </source>
</reference>
<dbReference type="InterPro" id="IPR001789">
    <property type="entry name" value="Sig_transdc_resp-reg_receiver"/>
</dbReference>
<evidence type="ECO:0000256" key="4">
    <source>
        <dbReference type="ARBA" id="ARBA00022679"/>
    </source>
</evidence>
<comment type="caution">
    <text evidence="12">The sequence shown here is derived from an EMBL/GenBank/DDBJ whole genome shotgun (WGS) entry which is preliminary data.</text>
</comment>
<dbReference type="SUPFAM" id="SSF109604">
    <property type="entry name" value="HD-domain/PDEase-like"/>
    <property type="match status" value="1"/>
</dbReference>
<evidence type="ECO:0000256" key="9">
    <source>
        <dbReference type="PROSITE-ProRule" id="PRU00169"/>
    </source>
</evidence>